<evidence type="ECO:0000313" key="3">
    <source>
        <dbReference type="Proteomes" id="UP000218332"/>
    </source>
</evidence>
<dbReference type="SUPFAM" id="SSF54523">
    <property type="entry name" value="Pili subunits"/>
    <property type="match status" value="1"/>
</dbReference>
<keyword evidence="3" id="KW-1185">Reference proteome</keyword>
<organism evidence="2 3">
    <name type="scientific">Tamilnaduibacter salinus</name>
    <dbReference type="NCBI Taxonomy" id="1484056"/>
    <lineage>
        <taxon>Bacteria</taxon>
        <taxon>Pseudomonadati</taxon>
        <taxon>Pseudomonadota</taxon>
        <taxon>Gammaproteobacteria</taxon>
        <taxon>Pseudomonadales</taxon>
        <taxon>Marinobacteraceae</taxon>
        <taxon>Tamilnaduibacter</taxon>
    </lineage>
</organism>
<dbReference type="AlphaFoldDB" id="A0A2A2I6M1"/>
<feature type="transmembrane region" description="Helical" evidence="1">
    <location>
        <begin position="20"/>
        <end position="39"/>
    </location>
</feature>
<dbReference type="PROSITE" id="PS00409">
    <property type="entry name" value="PROKAR_NTER_METHYL"/>
    <property type="match status" value="1"/>
</dbReference>
<dbReference type="EMBL" id="NMPM01000007">
    <property type="protein sequence ID" value="PAV27307.1"/>
    <property type="molecule type" value="Genomic_DNA"/>
</dbReference>
<dbReference type="Gene3D" id="3.30.700.10">
    <property type="entry name" value="Glycoprotein, Type 4 Pilin"/>
    <property type="match status" value="1"/>
</dbReference>
<protein>
    <submittedName>
        <fullName evidence="2">Type II secretory pathway, pseudopilin PulG</fullName>
    </submittedName>
</protein>
<evidence type="ECO:0000313" key="2">
    <source>
        <dbReference type="EMBL" id="PAV27307.1"/>
    </source>
</evidence>
<keyword evidence="1" id="KW-1133">Transmembrane helix</keyword>
<proteinExistence type="predicted"/>
<reference evidence="2 3" key="1">
    <citation type="submission" date="2017-07" db="EMBL/GenBank/DDBJ databases">
        <title>Tamlnaduibacter salinus (Mi-7) genome sequencing.</title>
        <authorList>
            <person name="Verma A."/>
            <person name="Krishnamurthi S."/>
        </authorList>
    </citation>
    <scope>NUCLEOTIDE SEQUENCE [LARGE SCALE GENOMIC DNA]</scope>
    <source>
        <strain evidence="2 3">Mi-7</strain>
    </source>
</reference>
<keyword evidence="1" id="KW-0812">Transmembrane</keyword>
<dbReference type="InterPro" id="IPR012902">
    <property type="entry name" value="N_methyl_site"/>
</dbReference>
<accession>A0A2A2I6M1</accession>
<dbReference type="Proteomes" id="UP000218332">
    <property type="component" value="Unassembled WGS sequence"/>
</dbReference>
<dbReference type="InterPro" id="IPR045584">
    <property type="entry name" value="Pilin-like"/>
</dbReference>
<evidence type="ECO:0000256" key="1">
    <source>
        <dbReference type="SAM" id="Phobius"/>
    </source>
</evidence>
<dbReference type="RefSeq" id="WP_095609626.1">
    <property type="nucleotide sequence ID" value="NZ_NMPM01000007.1"/>
</dbReference>
<gene>
    <name evidence="2" type="ORF">CF392_01100</name>
</gene>
<sequence length="159" mass="16267">MKAMTALSAKQQKGFTLIELVMVIVILGILAAFALPRFADLGTQAQTAVLDGAIGSTKSAASIAHSAWLADGSDPGSITLDGVAVTMSGDGYPVEATGGIDVAAQIVDDFTVEPDGGASNIARITPNEATDNDGNGTTDCYFEYDETDGTVSNRTDGEC</sequence>
<keyword evidence="1" id="KW-0472">Membrane</keyword>
<comment type="caution">
    <text evidence="2">The sequence shown here is derived from an EMBL/GenBank/DDBJ whole genome shotgun (WGS) entry which is preliminary data.</text>
</comment>
<dbReference type="Pfam" id="PF07963">
    <property type="entry name" value="N_methyl"/>
    <property type="match status" value="1"/>
</dbReference>
<dbReference type="NCBIfam" id="TIGR02532">
    <property type="entry name" value="IV_pilin_GFxxxE"/>
    <property type="match status" value="1"/>
</dbReference>
<name>A0A2A2I6M1_9GAMM</name>